<organism evidence="2 3">
    <name type="scientific">Promicromonospora umidemergens</name>
    <dbReference type="NCBI Taxonomy" id="629679"/>
    <lineage>
        <taxon>Bacteria</taxon>
        <taxon>Bacillati</taxon>
        <taxon>Actinomycetota</taxon>
        <taxon>Actinomycetes</taxon>
        <taxon>Micrococcales</taxon>
        <taxon>Promicromonosporaceae</taxon>
        <taxon>Promicromonospora</taxon>
    </lineage>
</organism>
<dbReference type="Proteomes" id="UP001500843">
    <property type="component" value="Unassembled WGS sequence"/>
</dbReference>
<keyword evidence="1" id="KW-0812">Transmembrane</keyword>
<feature type="transmembrane region" description="Helical" evidence="1">
    <location>
        <begin position="6"/>
        <end position="26"/>
    </location>
</feature>
<proteinExistence type="predicted"/>
<name>A0ABP8XYB5_9MICO</name>
<keyword evidence="3" id="KW-1185">Reference proteome</keyword>
<protein>
    <submittedName>
        <fullName evidence="2">Uncharacterized protein</fullName>
    </submittedName>
</protein>
<gene>
    <name evidence="2" type="ORF">GCM10023198_44430</name>
</gene>
<keyword evidence="1" id="KW-0472">Membrane</keyword>
<keyword evidence="1" id="KW-1133">Transmembrane helix</keyword>
<reference evidence="3" key="1">
    <citation type="journal article" date="2019" name="Int. J. Syst. Evol. Microbiol.">
        <title>The Global Catalogue of Microorganisms (GCM) 10K type strain sequencing project: providing services to taxonomists for standard genome sequencing and annotation.</title>
        <authorList>
            <consortium name="The Broad Institute Genomics Platform"/>
            <consortium name="The Broad Institute Genome Sequencing Center for Infectious Disease"/>
            <person name="Wu L."/>
            <person name="Ma J."/>
        </authorList>
    </citation>
    <scope>NUCLEOTIDE SEQUENCE [LARGE SCALE GENOMIC DNA]</scope>
    <source>
        <strain evidence="3">JCM 17975</strain>
    </source>
</reference>
<accession>A0ABP8XYB5</accession>
<comment type="caution">
    <text evidence="2">The sequence shown here is derived from an EMBL/GenBank/DDBJ whole genome shotgun (WGS) entry which is preliminary data.</text>
</comment>
<evidence type="ECO:0000313" key="2">
    <source>
        <dbReference type="EMBL" id="GAA4716039.1"/>
    </source>
</evidence>
<sequence>MKDAIFAGLIVTVVGGLIVVGVSWIVKRVPAALRRVAAKSTALRQKTSRDDAALQLVVLREQVREVAREQGLRVPDRATGQDPTIVTYTHGHPSYHFSGHAAYKRVLASGRADPLRSSVSKPPQPISRWTEKALRDWLAQHATSWVANTKA</sequence>
<dbReference type="EMBL" id="BAABHM010000022">
    <property type="protein sequence ID" value="GAA4716039.1"/>
    <property type="molecule type" value="Genomic_DNA"/>
</dbReference>
<evidence type="ECO:0000256" key="1">
    <source>
        <dbReference type="SAM" id="Phobius"/>
    </source>
</evidence>
<dbReference type="RefSeq" id="WP_253875735.1">
    <property type="nucleotide sequence ID" value="NZ_BAABHM010000022.1"/>
</dbReference>
<evidence type="ECO:0000313" key="3">
    <source>
        <dbReference type="Proteomes" id="UP001500843"/>
    </source>
</evidence>